<dbReference type="InterPro" id="IPR029058">
    <property type="entry name" value="AB_hydrolase_fold"/>
</dbReference>
<protein>
    <recommendedName>
        <fullName evidence="1">Dienelactone hydrolase domain-containing protein</fullName>
    </recommendedName>
</protein>
<name>A0A382ICQ3_9ZZZZ</name>
<dbReference type="AlphaFoldDB" id="A0A382ICQ3"/>
<dbReference type="Gene3D" id="3.40.50.1820">
    <property type="entry name" value="alpha/beta hydrolase"/>
    <property type="match status" value="1"/>
</dbReference>
<dbReference type="InterPro" id="IPR002925">
    <property type="entry name" value="Dienelactn_hydro"/>
</dbReference>
<dbReference type="EMBL" id="UINC01066215">
    <property type="protein sequence ID" value="SVB96683.1"/>
    <property type="molecule type" value="Genomic_DNA"/>
</dbReference>
<dbReference type="PANTHER" id="PTHR46623">
    <property type="entry name" value="CARBOXYMETHYLENEBUTENOLIDASE-RELATED"/>
    <property type="match status" value="1"/>
</dbReference>
<evidence type="ECO:0000313" key="2">
    <source>
        <dbReference type="EMBL" id="SVB96683.1"/>
    </source>
</evidence>
<dbReference type="PANTHER" id="PTHR46623:SF6">
    <property type="entry name" value="ALPHA_BETA-HYDROLASES SUPERFAMILY PROTEIN"/>
    <property type="match status" value="1"/>
</dbReference>
<accession>A0A382ICQ3</accession>
<sequence>MNPQRPKIPAEAVDLYTQFIHGDVSRRDFLSGIKRFAIGGLTTAAIVEALMPNYALGQQVSREDERIRSSYETLPSPDGNGYIRGYLVRPFSADSRSETPAQLPGVIVIHENRGLNPHTEDVARRFALANFMAFAPDALTTVGGYPGDDYQGGQLFRGIDRDKMTADFVAAARWLKSRPDCNGRIAATGFCFGGGMSNTLAVLLGSDLAAAAPFYGGGPAVEDVPQIRAAMLIHHGALDTRLVGAYPDYEAAMQANNVTHEGHIYPDSVHGFFNDATPERYNQATAEEAWTRTIAWFNRYTREAA</sequence>
<gene>
    <name evidence="2" type="ORF">METZ01_LOCUS249537</name>
</gene>
<organism evidence="2">
    <name type="scientific">marine metagenome</name>
    <dbReference type="NCBI Taxonomy" id="408172"/>
    <lineage>
        <taxon>unclassified sequences</taxon>
        <taxon>metagenomes</taxon>
        <taxon>ecological metagenomes</taxon>
    </lineage>
</organism>
<dbReference type="InterPro" id="IPR051049">
    <property type="entry name" value="Dienelactone_hydrolase-like"/>
</dbReference>
<evidence type="ECO:0000259" key="1">
    <source>
        <dbReference type="Pfam" id="PF01738"/>
    </source>
</evidence>
<proteinExistence type="predicted"/>
<dbReference type="GO" id="GO:0016787">
    <property type="term" value="F:hydrolase activity"/>
    <property type="evidence" value="ECO:0007669"/>
    <property type="project" value="InterPro"/>
</dbReference>
<dbReference type="Pfam" id="PF01738">
    <property type="entry name" value="DLH"/>
    <property type="match status" value="1"/>
</dbReference>
<reference evidence="2" key="1">
    <citation type="submission" date="2018-05" db="EMBL/GenBank/DDBJ databases">
        <authorList>
            <person name="Lanie J.A."/>
            <person name="Ng W.-L."/>
            <person name="Kazmierczak K.M."/>
            <person name="Andrzejewski T.M."/>
            <person name="Davidsen T.M."/>
            <person name="Wayne K.J."/>
            <person name="Tettelin H."/>
            <person name="Glass J.I."/>
            <person name="Rusch D."/>
            <person name="Podicherti R."/>
            <person name="Tsui H.-C.T."/>
            <person name="Winkler M.E."/>
        </authorList>
    </citation>
    <scope>NUCLEOTIDE SEQUENCE</scope>
</reference>
<dbReference type="SUPFAM" id="SSF53474">
    <property type="entry name" value="alpha/beta-Hydrolases"/>
    <property type="match status" value="1"/>
</dbReference>
<feature type="domain" description="Dienelactone hydrolase" evidence="1">
    <location>
        <begin position="98"/>
        <end position="300"/>
    </location>
</feature>